<feature type="transmembrane region" description="Helical" evidence="1">
    <location>
        <begin position="437"/>
        <end position="459"/>
    </location>
</feature>
<accession>A0AAU8DKZ4</accession>
<dbReference type="AlphaFoldDB" id="A0AAU8DKZ4"/>
<organism evidence="2">
    <name type="scientific">Nakamurella sp. A5-74</name>
    <dbReference type="NCBI Taxonomy" id="3158264"/>
    <lineage>
        <taxon>Bacteria</taxon>
        <taxon>Bacillati</taxon>
        <taxon>Actinomycetota</taxon>
        <taxon>Actinomycetes</taxon>
        <taxon>Nakamurellales</taxon>
        <taxon>Nakamurellaceae</taxon>
        <taxon>Nakamurella</taxon>
    </lineage>
</organism>
<dbReference type="EMBL" id="CP159218">
    <property type="protein sequence ID" value="XCG62644.1"/>
    <property type="molecule type" value="Genomic_DNA"/>
</dbReference>
<keyword evidence="1" id="KW-0812">Transmembrane</keyword>
<feature type="transmembrane region" description="Helical" evidence="1">
    <location>
        <begin position="126"/>
        <end position="145"/>
    </location>
</feature>
<feature type="transmembrane region" description="Helical" evidence="1">
    <location>
        <begin position="197"/>
        <end position="217"/>
    </location>
</feature>
<protein>
    <recommendedName>
        <fullName evidence="3">Glycosyltransferase RgtA/B/C/D-like domain-containing protein</fullName>
    </recommendedName>
</protein>
<sequence>MLVLLFCLAAGFRILLSLSRTGPIVVADEIGYLANARVLAGGPPIDLSTATYYYSGSSLLIVPAYWLSSDPVTIYQLALVVQALVSAVVLPLLYALCREVGVSQARSLAAAVAASVCVDSVFWSDYVLTESLFSCLLILWVWMGVRVVRFGAVRQGYLSAVCLGVTFGLLGATHPRGLILVAVGGVVGLAFMRKIGLLPVLVCAGTAVVALGVGLWLNVITMRANYPGRSLSSLIPVNGGSDRPGTGLADQAFSTSGQVWYLAVASGLLALYGVLHAWHLALTGDKALRTTRLAAAVLVTGAGAAFTIGSAAVLLVSAPTRSPDYLVYGRYVAALMPVLIAFGVVGMLRTPDRTIWILRGATIALAGVLTVLVGIGLNRFDTSTPPRPFPIPGVSTLASWIPGNISRVHQVPITLVAMVFFAVCCGVVIRPGRRSRAAVVALITVSGVALSVSAVTSIAQKSDDFGYRAGAAFDVPLVTRTERIAWDSSMAGGGVPNIVARLNFAYFANDATIEQFDSTRQAPPDSASVIAASPRFKGDAIGLTRAYKVPGREIVLWTRGR</sequence>
<feature type="transmembrane region" description="Helical" evidence="1">
    <location>
        <begin position="74"/>
        <end position="96"/>
    </location>
</feature>
<name>A0AAU8DKZ4_9ACTN</name>
<evidence type="ECO:0008006" key="3">
    <source>
        <dbReference type="Google" id="ProtNLM"/>
    </source>
</evidence>
<evidence type="ECO:0000313" key="2">
    <source>
        <dbReference type="EMBL" id="XCG62644.1"/>
    </source>
</evidence>
<gene>
    <name evidence="2" type="ORF">ABLG96_15590</name>
</gene>
<feature type="transmembrane region" description="Helical" evidence="1">
    <location>
        <begin position="176"/>
        <end position="192"/>
    </location>
</feature>
<feature type="transmembrane region" description="Helical" evidence="1">
    <location>
        <begin position="293"/>
        <end position="316"/>
    </location>
</feature>
<feature type="transmembrane region" description="Helical" evidence="1">
    <location>
        <begin position="328"/>
        <end position="348"/>
    </location>
</feature>
<keyword evidence="1" id="KW-0472">Membrane</keyword>
<keyword evidence="1" id="KW-1133">Transmembrane helix</keyword>
<evidence type="ECO:0000256" key="1">
    <source>
        <dbReference type="SAM" id="Phobius"/>
    </source>
</evidence>
<reference evidence="2" key="1">
    <citation type="submission" date="2024-05" db="EMBL/GenBank/DDBJ databases">
        <authorList>
            <person name="Cai S.Y."/>
            <person name="Jin L.M."/>
            <person name="Li H.R."/>
        </authorList>
    </citation>
    <scope>NUCLEOTIDE SEQUENCE</scope>
    <source>
        <strain evidence="2">A5-74</strain>
    </source>
</reference>
<feature type="transmembrane region" description="Helical" evidence="1">
    <location>
        <begin position="259"/>
        <end position="281"/>
    </location>
</feature>
<proteinExistence type="predicted"/>
<feature type="transmembrane region" description="Helical" evidence="1">
    <location>
        <begin position="411"/>
        <end position="430"/>
    </location>
</feature>
<feature type="transmembrane region" description="Helical" evidence="1">
    <location>
        <begin position="355"/>
        <end position="377"/>
    </location>
</feature>
<dbReference type="RefSeq" id="WP_353648259.1">
    <property type="nucleotide sequence ID" value="NZ_CP159218.1"/>
</dbReference>